<proteinExistence type="predicted"/>
<evidence type="ECO:0000313" key="4">
    <source>
        <dbReference type="Proteomes" id="UP000232323"/>
    </source>
</evidence>
<feature type="compositionally biased region" description="Basic and acidic residues" evidence="2">
    <location>
        <begin position="436"/>
        <end position="446"/>
    </location>
</feature>
<protein>
    <submittedName>
        <fullName evidence="3">Uncharacterized protein</fullName>
    </submittedName>
</protein>
<feature type="compositionally biased region" description="Basic and acidic residues" evidence="2">
    <location>
        <begin position="133"/>
        <end position="144"/>
    </location>
</feature>
<dbReference type="EMBL" id="BEGY01000092">
    <property type="protein sequence ID" value="GAX83122.1"/>
    <property type="molecule type" value="Genomic_DNA"/>
</dbReference>
<evidence type="ECO:0000313" key="3">
    <source>
        <dbReference type="EMBL" id="GAX83122.1"/>
    </source>
</evidence>
<evidence type="ECO:0000256" key="1">
    <source>
        <dbReference type="SAM" id="Coils"/>
    </source>
</evidence>
<feature type="region of interest" description="Disordered" evidence="2">
    <location>
        <begin position="133"/>
        <end position="162"/>
    </location>
</feature>
<feature type="coiled-coil region" evidence="1">
    <location>
        <begin position="30"/>
        <end position="71"/>
    </location>
</feature>
<accession>A0A250XJN1</accession>
<feature type="coiled-coil region" evidence="1">
    <location>
        <begin position="219"/>
        <end position="253"/>
    </location>
</feature>
<organism evidence="3 4">
    <name type="scientific">Chlamydomonas eustigma</name>
    <dbReference type="NCBI Taxonomy" id="1157962"/>
    <lineage>
        <taxon>Eukaryota</taxon>
        <taxon>Viridiplantae</taxon>
        <taxon>Chlorophyta</taxon>
        <taxon>core chlorophytes</taxon>
        <taxon>Chlorophyceae</taxon>
        <taxon>CS clade</taxon>
        <taxon>Chlamydomonadales</taxon>
        <taxon>Chlamydomonadaceae</taxon>
        <taxon>Chlamydomonas</taxon>
    </lineage>
</organism>
<feature type="compositionally biased region" description="Polar residues" evidence="2">
    <location>
        <begin position="146"/>
        <end position="162"/>
    </location>
</feature>
<sequence>MHNFLSCFRAKEIEKDCGEVLTNKLTQTDSKDLELEVSDLTEKLLTVQAEKDELTNKSKMSLERVIELEQQISKLSLQVTLILEQQALAERRIEDHVNQELILSAQLQSLSEQNDQTRLTLSQTHRELEMLRDESHEKNEHIKALQDQQQSNEQETSSLQQRNVSLEEECKALMGEVLVKEDEAGNWQKKAVLLETDNTSWQARSQKAHAECLAWRDQAQMMTQEAAELKTQLESQRRQQEHLKNKYMKMQEAFKLLEHVVTGVSDVAPASTPPHTSKTPPPQAVISKTSPASLHKLKSAVGRPSPLTSAVKDTQSATARQIIAVRQSTNFLRKSFAELGHALELGSEQRCDDGSEPDVFVDGKLSKDSANSQNQRSGHPAMPLFPSPCNSSVNHVHDETYQTTGVVPVNLASIPMSVNEERSRRCTEEAVHAALKGETHAQHSDIKMGSSDQSRQKDEMGPTASAVAGVLYS</sequence>
<keyword evidence="4" id="KW-1185">Reference proteome</keyword>
<feature type="region of interest" description="Disordered" evidence="2">
    <location>
        <begin position="436"/>
        <end position="473"/>
    </location>
</feature>
<keyword evidence="1" id="KW-0175">Coiled coil</keyword>
<dbReference type="Proteomes" id="UP000232323">
    <property type="component" value="Unassembled WGS sequence"/>
</dbReference>
<feature type="region of interest" description="Disordered" evidence="2">
    <location>
        <begin position="267"/>
        <end position="286"/>
    </location>
</feature>
<dbReference type="AlphaFoldDB" id="A0A250XJN1"/>
<name>A0A250XJN1_9CHLO</name>
<reference evidence="3 4" key="1">
    <citation type="submission" date="2017-08" db="EMBL/GenBank/DDBJ databases">
        <title>Acidophilic green algal genome provides insights into adaptation to an acidic environment.</title>
        <authorList>
            <person name="Hirooka S."/>
            <person name="Hirose Y."/>
            <person name="Kanesaki Y."/>
            <person name="Higuchi S."/>
            <person name="Fujiwara T."/>
            <person name="Onuma R."/>
            <person name="Era A."/>
            <person name="Ohbayashi R."/>
            <person name="Uzuka A."/>
            <person name="Nozaki H."/>
            <person name="Yoshikawa H."/>
            <person name="Miyagishima S.Y."/>
        </authorList>
    </citation>
    <scope>NUCLEOTIDE SEQUENCE [LARGE SCALE GENOMIC DNA]</scope>
    <source>
        <strain evidence="3 4">NIES-2499</strain>
    </source>
</reference>
<comment type="caution">
    <text evidence="3">The sequence shown here is derived from an EMBL/GenBank/DDBJ whole genome shotgun (WGS) entry which is preliminary data.</text>
</comment>
<feature type="compositionally biased region" description="Low complexity" evidence="2">
    <location>
        <begin position="268"/>
        <end position="278"/>
    </location>
</feature>
<evidence type="ECO:0000256" key="2">
    <source>
        <dbReference type="SAM" id="MobiDB-lite"/>
    </source>
</evidence>
<gene>
    <name evidence="3" type="ORF">CEUSTIGMA_g10548.t1</name>
</gene>